<keyword evidence="4 15" id="KW-0479">Metal-binding</keyword>
<dbReference type="Proteomes" id="UP000627538">
    <property type="component" value="Unassembled WGS sequence"/>
</dbReference>
<dbReference type="InterPro" id="IPR015886">
    <property type="entry name" value="H2TH_FPG"/>
</dbReference>
<dbReference type="SUPFAM" id="SSF57716">
    <property type="entry name" value="Glucocorticoid receptor-like (DNA-binding domain)"/>
    <property type="match status" value="1"/>
</dbReference>
<dbReference type="InterPro" id="IPR010979">
    <property type="entry name" value="Ribosomal_uS13-like_H2TH"/>
</dbReference>
<dbReference type="Gene3D" id="3.20.190.10">
    <property type="entry name" value="MutM-like, N-terminal"/>
    <property type="match status" value="1"/>
</dbReference>
<dbReference type="EC" id="4.2.99.18" evidence="15"/>
<evidence type="ECO:0000256" key="6">
    <source>
        <dbReference type="ARBA" id="ARBA00022771"/>
    </source>
</evidence>
<dbReference type="InterPro" id="IPR010663">
    <property type="entry name" value="Znf_FPG/IleRS"/>
</dbReference>
<dbReference type="NCBIfam" id="TIGR00577">
    <property type="entry name" value="fpg"/>
    <property type="match status" value="1"/>
</dbReference>
<dbReference type="SUPFAM" id="SSF46946">
    <property type="entry name" value="S13-like H2TH domain"/>
    <property type="match status" value="1"/>
</dbReference>
<evidence type="ECO:0000256" key="7">
    <source>
        <dbReference type="ARBA" id="ARBA00022801"/>
    </source>
</evidence>
<dbReference type="PROSITE" id="PS51066">
    <property type="entry name" value="ZF_FPG_2"/>
    <property type="match status" value="1"/>
</dbReference>
<dbReference type="CDD" id="cd08966">
    <property type="entry name" value="EcFpg-like_N"/>
    <property type="match status" value="1"/>
</dbReference>
<comment type="cofactor">
    <cofactor evidence="15">
        <name>Zn(2+)</name>
        <dbReference type="ChEBI" id="CHEBI:29105"/>
    </cofactor>
    <text evidence="15">Binds 1 zinc ion per subunit.</text>
</comment>
<keyword evidence="9 15" id="KW-0238">DNA-binding</keyword>
<dbReference type="GO" id="GO:0008270">
    <property type="term" value="F:zinc ion binding"/>
    <property type="evidence" value="ECO:0007669"/>
    <property type="project" value="UniProtKB-UniRule"/>
</dbReference>
<keyword evidence="6 15" id="KW-0863">Zinc-finger</keyword>
<evidence type="ECO:0000256" key="8">
    <source>
        <dbReference type="ARBA" id="ARBA00022833"/>
    </source>
</evidence>
<evidence type="ECO:0000256" key="13">
    <source>
        <dbReference type="ARBA" id="ARBA00023295"/>
    </source>
</evidence>
<evidence type="ECO:0000256" key="5">
    <source>
        <dbReference type="ARBA" id="ARBA00022763"/>
    </source>
</evidence>
<dbReference type="Pfam" id="PF06831">
    <property type="entry name" value="H2TH"/>
    <property type="match status" value="1"/>
</dbReference>
<keyword evidence="8 15" id="KW-0862">Zinc</keyword>
<dbReference type="AlphaFoldDB" id="A0A8I0KWP7"/>
<evidence type="ECO:0000256" key="3">
    <source>
        <dbReference type="ARBA" id="ARBA00011245"/>
    </source>
</evidence>
<keyword evidence="10 15" id="KW-0234">DNA repair</keyword>
<dbReference type="GO" id="GO:0006979">
    <property type="term" value="P:response to oxidative stress"/>
    <property type="evidence" value="ECO:0007669"/>
    <property type="project" value="UniProtKB-ARBA"/>
</dbReference>
<evidence type="ECO:0000256" key="9">
    <source>
        <dbReference type="ARBA" id="ARBA00023125"/>
    </source>
</evidence>
<organism evidence="18 19">
    <name type="scientific">Nanchangia anserum</name>
    <dbReference type="NCBI Taxonomy" id="2692125"/>
    <lineage>
        <taxon>Bacteria</taxon>
        <taxon>Bacillati</taxon>
        <taxon>Actinomycetota</taxon>
        <taxon>Actinomycetes</taxon>
        <taxon>Actinomycetales</taxon>
        <taxon>Actinomycetaceae</taxon>
        <taxon>Nanchangia</taxon>
    </lineage>
</organism>
<dbReference type="NCBIfam" id="NF002211">
    <property type="entry name" value="PRK01103.1"/>
    <property type="match status" value="1"/>
</dbReference>
<dbReference type="GO" id="GO:0006284">
    <property type="term" value="P:base-excision repair"/>
    <property type="evidence" value="ECO:0007669"/>
    <property type="project" value="InterPro"/>
</dbReference>
<dbReference type="Pfam" id="PF01149">
    <property type="entry name" value="Fapy_DNA_glyco"/>
    <property type="match status" value="1"/>
</dbReference>
<comment type="caution">
    <text evidence="15">Lacks conserved residue(s) required for the propagation of feature annotation.</text>
</comment>
<feature type="active site" description="Proton donor; for delta-elimination activity" evidence="15">
    <location>
        <position position="281"/>
    </location>
</feature>
<feature type="binding site" evidence="15">
    <location>
        <position position="115"/>
    </location>
    <ligand>
        <name>DNA</name>
        <dbReference type="ChEBI" id="CHEBI:16991"/>
    </ligand>
</feature>
<sequence length="300" mass="33236">MPELPEVEVVRRGLVDHARGHVITRVEVHDERIFRRSRHVAAPLSQACGRRIDEVARRGKYLWLVLDDGLAVVIHLGMSGQILANDARVRMSLPRHTRLSLHLDEYTRLDFVDQRIFGSCWISELVPTTDGHPGGTGTDLPALPRPLAHIARDPLDPSLAVEDVTRTMRASRRCIKAVLLDQSVLSGIGNIYADETLHAARVHPLRRANAATLAQLRDIVASSRDVMMAALAAGGTSFDSLYVDVAGHPGYFQRELAVYGRTGQPCRTCETPIERMEVAGRGTHVCPACQIPPRRPRRAR</sequence>
<feature type="binding site" evidence="15">
    <location>
        <position position="96"/>
    </location>
    <ligand>
        <name>DNA</name>
        <dbReference type="ChEBI" id="CHEBI:16991"/>
    </ligand>
</feature>
<dbReference type="InterPro" id="IPR000214">
    <property type="entry name" value="Znf_DNA_glyclase/AP_lyase"/>
</dbReference>
<dbReference type="PANTHER" id="PTHR22993">
    <property type="entry name" value="FORMAMIDOPYRIMIDINE-DNA GLYCOSYLASE"/>
    <property type="match status" value="1"/>
</dbReference>
<dbReference type="InterPro" id="IPR035937">
    <property type="entry name" value="FPG_N"/>
</dbReference>
<dbReference type="EMBL" id="JACRUO010000003">
    <property type="protein sequence ID" value="MBD3690204.1"/>
    <property type="molecule type" value="Genomic_DNA"/>
</dbReference>
<dbReference type="RefSeq" id="WP_191072386.1">
    <property type="nucleotide sequence ID" value="NZ_CP060506.1"/>
</dbReference>
<keyword evidence="7 15" id="KW-0378">Hydrolase</keyword>
<dbReference type="SMART" id="SM00898">
    <property type="entry name" value="Fapy_DNA_glyco"/>
    <property type="match status" value="1"/>
</dbReference>
<evidence type="ECO:0000256" key="11">
    <source>
        <dbReference type="ARBA" id="ARBA00023239"/>
    </source>
</evidence>
<feature type="active site" description="Proton donor; for beta-elimination activity" evidence="15">
    <location>
        <position position="60"/>
    </location>
</feature>
<dbReference type="FunFam" id="1.10.8.50:FF:000003">
    <property type="entry name" value="Formamidopyrimidine-DNA glycosylase"/>
    <property type="match status" value="1"/>
</dbReference>
<dbReference type="HAMAP" id="MF_00103">
    <property type="entry name" value="Fapy_DNA_glycosyl"/>
    <property type="match status" value="1"/>
</dbReference>
<dbReference type="PANTHER" id="PTHR22993:SF9">
    <property type="entry name" value="FORMAMIDOPYRIMIDINE-DNA GLYCOSYLASE"/>
    <property type="match status" value="1"/>
</dbReference>
<gene>
    <name evidence="15 18" type="primary">mutM</name>
    <name evidence="15" type="synonym">fpg</name>
    <name evidence="18" type="ORF">H8R10_08205</name>
</gene>
<dbReference type="EC" id="3.2.2.23" evidence="15"/>
<comment type="function">
    <text evidence="15">Involved in base excision repair of DNA damaged by oxidation or by mutagenic agents. Acts as DNA glycosylase that recognizes and removes damaged bases. Has a preference for oxidized purines, such as 7,8-dihydro-8-oxoguanine (8-oxoG). Has AP (apurinic/apyrimidinic) lyase activity and introduces nicks in the DNA strand. Cleaves the DNA backbone by beta-delta elimination to generate a single-strand break at the site of the removed base with both 3'- and 5'-phosphates.</text>
</comment>
<evidence type="ECO:0000313" key="19">
    <source>
        <dbReference type="Proteomes" id="UP000627538"/>
    </source>
</evidence>
<dbReference type="InterPro" id="IPR012319">
    <property type="entry name" value="FPG_cat"/>
</dbReference>
<keyword evidence="13 15" id="KW-0326">Glycosidase</keyword>
<keyword evidence="11 15" id="KW-0456">Lyase</keyword>
<evidence type="ECO:0000256" key="12">
    <source>
        <dbReference type="ARBA" id="ARBA00023268"/>
    </source>
</evidence>
<feature type="active site" description="Proton donor" evidence="15">
    <location>
        <position position="3"/>
    </location>
</feature>
<dbReference type="GO" id="GO:0003690">
    <property type="term" value="F:double-stranded DNA binding"/>
    <property type="evidence" value="ECO:0007669"/>
    <property type="project" value="UniProtKB-ARBA"/>
</dbReference>
<keyword evidence="5 15" id="KW-0227">DNA damage</keyword>
<dbReference type="InterPro" id="IPR020629">
    <property type="entry name" value="FPG_Glyclase"/>
</dbReference>
<comment type="subunit">
    <text evidence="3 15">Monomer.</text>
</comment>
<keyword evidence="19" id="KW-1185">Reference proteome</keyword>
<dbReference type="SMART" id="SM01232">
    <property type="entry name" value="H2TH"/>
    <property type="match status" value="1"/>
</dbReference>
<comment type="catalytic activity">
    <reaction evidence="1 15">
        <text>Hydrolysis of DNA containing ring-opened 7-methylguanine residues, releasing 2,6-diamino-4-hydroxy-5-(N-methyl)formamidopyrimidine.</text>
        <dbReference type="EC" id="3.2.2.23"/>
    </reaction>
</comment>
<proteinExistence type="inferred from homology"/>
<evidence type="ECO:0000259" key="17">
    <source>
        <dbReference type="PROSITE" id="PS51068"/>
    </source>
</evidence>
<feature type="active site" description="Schiff-base intermediate with DNA" evidence="15">
    <location>
        <position position="2"/>
    </location>
</feature>
<comment type="caution">
    <text evidence="18">The sequence shown here is derived from an EMBL/GenBank/DDBJ whole genome shotgun (WGS) entry which is preliminary data.</text>
</comment>
<comment type="similarity">
    <text evidence="2 15">Belongs to the FPG family.</text>
</comment>
<protein>
    <recommendedName>
        <fullName evidence="15">Formamidopyrimidine-DNA glycosylase</fullName>
        <shortName evidence="15">Fapy-DNA glycosylase</shortName>
        <ecNumber evidence="15">3.2.2.23</ecNumber>
    </recommendedName>
    <alternativeName>
        <fullName evidence="15">DNA-(apurinic or apyrimidinic site) lyase MutM</fullName>
        <shortName evidence="15">AP lyase MutM</shortName>
        <ecNumber evidence="15">4.2.99.18</ecNumber>
    </alternativeName>
</protein>
<evidence type="ECO:0000256" key="10">
    <source>
        <dbReference type="ARBA" id="ARBA00023204"/>
    </source>
</evidence>
<dbReference type="SUPFAM" id="SSF81624">
    <property type="entry name" value="N-terminal domain of MutM-like DNA repair proteins"/>
    <property type="match status" value="1"/>
</dbReference>
<comment type="catalytic activity">
    <reaction evidence="14 15">
        <text>2'-deoxyribonucleotide-(2'-deoxyribose 5'-phosphate)-2'-deoxyribonucleotide-DNA = a 3'-end 2'-deoxyribonucleotide-(2,3-dehydro-2,3-deoxyribose 5'-phosphate)-DNA + a 5'-end 5'-phospho-2'-deoxyribonucleoside-DNA + H(+)</text>
        <dbReference type="Rhea" id="RHEA:66592"/>
        <dbReference type="Rhea" id="RHEA-COMP:13180"/>
        <dbReference type="Rhea" id="RHEA-COMP:16897"/>
        <dbReference type="Rhea" id="RHEA-COMP:17067"/>
        <dbReference type="ChEBI" id="CHEBI:15378"/>
        <dbReference type="ChEBI" id="CHEBI:136412"/>
        <dbReference type="ChEBI" id="CHEBI:157695"/>
        <dbReference type="ChEBI" id="CHEBI:167181"/>
        <dbReference type="EC" id="4.2.99.18"/>
    </reaction>
</comment>
<evidence type="ECO:0000256" key="14">
    <source>
        <dbReference type="ARBA" id="ARBA00044632"/>
    </source>
</evidence>
<dbReference type="PROSITE" id="PS51068">
    <property type="entry name" value="FPG_CAT"/>
    <property type="match status" value="1"/>
</dbReference>
<reference evidence="18 19" key="1">
    <citation type="submission" date="2020-08" db="EMBL/GenBank/DDBJ databases">
        <title>Winkia gen. nov., sp. nov., isolated from faeces of the Anser albifrons in China.</title>
        <authorList>
            <person name="Liu Q."/>
        </authorList>
    </citation>
    <scope>NUCLEOTIDE SEQUENCE [LARGE SCALE GENOMIC DNA]</scope>
    <source>
        <strain evidence="18 19">C62</strain>
    </source>
</reference>
<evidence type="ECO:0000259" key="16">
    <source>
        <dbReference type="PROSITE" id="PS51066"/>
    </source>
</evidence>
<name>A0A8I0KWP7_9ACTO</name>
<feature type="domain" description="Formamidopyrimidine-DNA glycosylase catalytic" evidence="17">
    <location>
        <begin position="2"/>
        <end position="118"/>
    </location>
</feature>
<dbReference type="GO" id="GO:0140078">
    <property type="term" value="F:class I DNA-(apurinic or apyrimidinic site) endonuclease activity"/>
    <property type="evidence" value="ECO:0007669"/>
    <property type="project" value="UniProtKB-EC"/>
</dbReference>
<dbReference type="GO" id="GO:0034039">
    <property type="term" value="F:8-oxo-7,8-dihydroguanine DNA N-glycosylase activity"/>
    <property type="evidence" value="ECO:0007669"/>
    <property type="project" value="TreeGrafter"/>
</dbReference>
<evidence type="ECO:0000256" key="2">
    <source>
        <dbReference type="ARBA" id="ARBA00009409"/>
    </source>
</evidence>
<dbReference type="Pfam" id="PF06827">
    <property type="entry name" value="zf-FPG_IleRS"/>
    <property type="match status" value="1"/>
</dbReference>
<feature type="domain" description="FPG-type" evidence="16">
    <location>
        <begin position="257"/>
        <end position="291"/>
    </location>
</feature>
<dbReference type="Gene3D" id="1.10.8.50">
    <property type="match status" value="1"/>
</dbReference>
<evidence type="ECO:0000313" key="18">
    <source>
        <dbReference type="EMBL" id="MBD3690204.1"/>
    </source>
</evidence>
<accession>A0A8I0KWP7</accession>
<evidence type="ECO:0000256" key="1">
    <source>
        <dbReference type="ARBA" id="ARBA00001668"/>
    </source>
</evidence>
<dbReference type="GO" id="GO:0003684">
    <property type="term" value="F:damaged DNA binding"/>
    <property type="evidence" value="ECO:0007669"/>
    <property type="project" value="InterPro"/>
</dbReference>
<evidence type="ECO:0000256" key="15">
    <source>
        <dbReference type="HAMAP-Rule" id="MF_00103"/>
    </source>
</evidence>
<keyword evidence="12 15" id="KW-0511">Multifunctional enzyme</keyword>
<evidence type="ECO:0000256" key="4">
    <source>
        <dbReference type="ARBA" id="ARBA00022723"/>
    </source>
</evidence>